<keyword evidence="2" id="KW-1185">Reference proteome</keyword>
<dbReference type="EMBL" id="QJJX01000024">
    <property type="protein sequence ID" value="PXX21082.1"/>
    <property type="molecule type" value="Genomic_DNA"/>
</dbReference>
<organism evidence="1 2">
    <name type="scientific">Hoylesella shahii DSM 15611 = JCM 12083</name>
    <dbReference type="NCBI Taxonomy" id="1122991"/>
    <lineage>
        <taxon>Bacteria</taxon>
        <taxon>Pseudomonadati</taxon>
        <taxon>Bacteroidota</taxon>
        <taxon>Bacteroidia</taxon>
        <taxon>Bacteroidales</taxon>
        <taxon>Prevotellaceae</taxon>
        <taxon>Hoylesella</taxon>
    </lineage>
</organism>
<sequence length="100" mass="11746">MRNYSSKKDIIRHKYLTYIYSKASYLHQYLSFIRRLAASLLALHGKANNATFYILLEMDVLHHQPPQNFSSPSVCISTLSHEEQNLLLTCASPRQRHKYY</sequence>
<protein>
    <submittedName>
        <fullName evidence="1">Uncharacterized protein</fullName>
    </submittedName>
</protein>
<name>A0A318HS49_9BACT</name>
<comment type="caution">
    <text evidence="1">The sequence shown here is derived from an EMBL/GenBank/DDBJ whole genome shotgun (WGS) entry which is preliminary data.</text>
</comment>
<gene>
    <name evidence="1" type="ORF">EJ73_01977</name>
</gene>
<evidence type="ECO:0000313" key="1">
    <source>
        <dbReference type="EMBL" id="PXX21082.1"/>
    </source>
</evidence>
<dbReference type="AlphaFoldDB" id="A0A318HS49"/>
<reference evidence="1 2" key="1">
    <citation type="submission" date="2018-05" db="EMBL/GenBank/DDBJ databases">
        <title>Genomic Encyclopedia of Type Strains, Phase I: the one thousand microbial genomes (KMG-I) project.</title>
        <authorList>
            <person name="Kyrpides N."/>
        </authorList>
    </citation>
    <scope>NUCLEOTIDE SEQUENCE [LARGE SCALE GENOMIC DNA]</scope>
    <source>
        <strain evidence="1 2">DSM 15611</strain>
    </source>
</reference>
<proteinExistence type="predicted"/>
<evidence type="ECO:0000313" key="2">
    <source>
        <dbReference type="Proteomes" id="UP000248314"/>
    </source>
</evidence>
<accession>A0A318HS49</accession>
<dbReference type="Proteomes" id="UP000248314">
    <property type="component" value="Unassembled WGS sequence"/>
</dbReference>